<protein>
    <submittedName>
        <fullName evidence="2">Uncharacterized protein</fullName>
    </submittedName>
</protein>
<dbReference type="RefSeq" id="WP_262433907.1">
    <property type="nucleotide sequence ID" value="NZ_JACRTF010000001.1"/>
</dbReference>
<dbReference type="EMBL" id="JACRTF010000001">
    <property type="protein sequence ID" value="MBC8592735.1"/>
    <property type="molecule type" value="Genomic_DNA"/>
</dbReference>
<reference evidence="2" key="1">
    <citation type="submission" date="2020-08" db="EMBL/GenBank/DDBJ databases">
        <title>Genome public.</title>
        <authorList>
            <person name="Liu C."/>
            <person name="Sun Q."/>
        </authorList>
    </citation>
    <scope>NUCLEOTIDE SEQUENCE</scope>
    <source>
        <strain evidence="2">N12</strain>
    </source>
</reference>
<gene>
    <name evidence="2" type="ORF">H8744_05615</name>
</gene>
<dbReference type="AlphaFoldDB" id="A0A926F6E0"/>
<organism evidence="2 3">
    <name type="scientific">Jilunia laotingensis</name>
    <dbReference type="NCBI Taxonomy" id="2763675"/>
    <lineage>
        <taxon>Bacteria</taxon>
        <taxon>Pseudomonadati</taxon>
        <taxon>Bacteroidota</taxon>
        <taxon>Bacteroidia</taxon>
        <taxon>Bacteroidales</taxon>
        <taxon>Bacteroidaceae</taxon>
        <taxon>Jilunia</taxon>
    </lineage>
</organism>
<sequence>MKIHEDIKEIMSYLIPGVIGSVLAGANFWISLSVGVGIMMIIYPIIKYWRKRKDKNRKEKKE</sequence>
<keyword evidence="1" id="KW-0472">Membrane</keyword>
<proteinExistence type="predicted"/>
<keyword evidence="1" id="KW-1133">Transmembrane helix</keyword>
<evidence type="ECO:0000313" key="3">
    <source>
        <dbReference type="Proteomes" id="UP000651085"/>
    </source>
</evidence>
<dbReference type="Proteomes" id="UP000651085">
    <property type="component" value="Unassembled WGS sequence"/>
</dbReference>
<keyword evidence="3" id="KW-1185">Reference proteome</keyword>
<keyword evidence="1" id="KW-0812">Transmembrane</keyword>
<evidence type="ECO:0000313" key="2">
    <source>
        <dbReference type="EMBL" id="MBC8592735.1"/>
    </source>
</evidence>
<accession>A0A926F6E0</accession>
<feature type="transmembrane region" description="Helical" evidence="1">
    <location>
        <begin position="28"/>
        <end position="49"/>
    </location>
</feature>
<comment type="caution">
    <text evidence="2">The sequence shown here is derived from an EMBL/GenBank/DDBJ whole genome shotgun (WGS) entry which is preliminary data.</text>
</comment>
<evidence type="ECO:0000256" key="1">
    <source>
        <dbReference type="SAM" id="Phobius"/>
    </source>
</evidence>
<name>A0A926F6E0_9BACT</name>